<reference evidence="2 3" key="1">
    <citation type="journal article" date="2019" name="Int. J. Syst. Evol. Microbiol.">
        <title>The Global Catalogue of Microorganisms (GCM) 10K type strain sequencing project: providing services to taxonomists for standard genome sequencing and annotation.</title>
        <authorList>
            <consortium name="The Broad Institute Genomics Platform"/>
            <consortium name="The Broad Institute Genome Sequencing Center for Infectious Disease"/>
            <person name="Wu L."/>
            <person name="Ma J."/>
        </authorList>
    </citation>
    <scope>NUCLEOTIDE SEQUENCE [LARGE SCALE GENOMIC DNA]</scope>
    <source>
        <strain evidence="2 3">JCM 3325</strain>
    </source>
</reference>
<dbReference type="Gene3D" id="3.20.20.30">
    <property type="entry name" value="Luciferase-like domain"/>
    <property type="match status" value="1"/>
</dbReference>
<dbReference type="InterPro" id="IPR011251">
    <property type="entry name" value="Luciferase-like_dom"/>
</dbReference>
<accession>A0ABN3IG60</accession>
<feature type="domain" description="Luciferase-like" evidence="1">
    <location>
        <begin position="19"/>
        <end position="203"/>
    </location>
</feature>
<dbReference type="SUPFAM" id="SSF51679">
    <property type="entry name" value="Bacterial luciferase-like"/>
    <property type="match status" value="1"/>
</dbReference>
<evidence type="ECO:0000313" key="3">
    <source>
        <dbReference type="Proteomes" id="UP001501231"/>
    </source>
</evidence>
<proteinExistence type="predicted"/>
<sequence>MSPLNAGSVSLGLSLPPGYARDAVAQLKRTARLAIDAGFDGVTLSEHHGGFPGYPPTPMLLSALLLEHLPAGWAIPCPTILPLRPPALVAEELAWLAAAHPGRVGAGFVPGYQERDFAVAAADFATRRSRHWTALAEVTAALRGENGLRDDPAVAQCAPSGLPIVTGVAGQVGARRAAEAGAGLLLMSLTPAADLAPLVQAHRDAGGGGPLVLIRRVGSVDGMVERWRSRGSGSWLAAEPAAIVSGPPEEWADTLAADLRESGATALNVRLDGAAAETHTRIERFAAQVLPELRSGIASPAR</sequence>
<name>A0ABN3IG60_9ACTN</name>
<gene>
    <name evidence="2" type="ORF">GCM10010191_09430</name>
</gene>
<organism evidence="2 3">
    <name type="scientific">Actinomadura vinacea</name>
    <dbReference type="NCBI Taxonomy" id="115336"/>
    <lineage>
        <taxon>Bacteria</taxon>
        <taxon>Bacillati</taxon>
        <taxon>Actinomycetota</taxon>
        <taxon>Actinomycetes</taxon>
        <taxon>Streptosporangiales</taxon>
        <taxon>Thermomonosporaceae</taxon>
        <taxon>Actinomadura</taxon>
    </lineage>
</organism>
<protein>
    <recommendedName>
        <fullName evidence="1">Luciferase-like domain-containing protein</fullName>
    </recommendedName>
</protein>
<evidence type="ECO:0000313" key="2">
    <source>
        <dbReference type="EMBL" id="GAA2403901.1"/>
    </source>
</evidence>
<dbReference type="Pfam" id="PF00296">
    <property type="entry name" value="Bac_luciferase"/>
    <property type="match status" value="1"/>
</dbReference>
<keyword evidence="3" id="KW-1185">Reference proteome</keyword>
<dbReference type="Proteomes" id="UP001501231">
    <property type="component" value="Unassembled WGS sequence"/>
</dbReference>
<dbReference type="EMBL" id="BAAARW010000003">
    <property type="protein sequence ID" value="GAA2403901.1"/>
    <property type="molecule type" value="Genomic_DNA"/>
</dbReference>
<evidence type="ECO:0000259" key="1">
    <source>
        <dbReference type="Pfam" id="PF00296"/>
    </source>
</evidence>
<dbReference type="RefSeq" id="WP_344587191.1">
    <property type="nucleotide sequence ID" value="NZ_BAAARW010000003.1"/>
</dbReference>
<dbReference type="InterPro" id="IPR036661">
    <property type="entry name" value="Luciferase-like_sf"/>
</dbReference>
<comment type="caution">
    <text evidence="2">The sequence shown here is derived from an EMBL/GenBank/DDBJ whole genome shotgun (WGS) entry which is preliminary data.</text>
</comment>